<dbReference type="Proteomes" id="UP000275267">
    <property type="component" value="Unassembled WGS sequence"/>
</dbReference>
<reference evidence="3" key="1">
    <citation type="journal article" date="2019" name="Nat. Commun.">
        <title>The genome of broomcorn millet.</title>
        <authorList>
            <person name="Zou C."/>
            <person name="Miki D."/>
            <person name="Li D."/>
            <person name="Tang Q."/>
            <person name="Xiao L."/>
            <person name="Rajput S."/>
            <person name="Deng P."/>
            <person name="Jia W."/>
            <person name="Huang R."/>
            <person name="Zhang M."/>
            <person name="Sun Y."/>
            <person name="Hu J."/>
            <person name="Fu X."/>
            <person name="Schnable P.S."/>
            <person name="Li F."/>
            <person name="Zhang H."/>
            <person name="Feng B."/>
            <person name="Zhu X."/>
            <person name="Liu R."/>
            <person name="Schnable J.C."/>
            <person name="Zhu J.-K."/>
            <person name="Zhang H."/>
        </authorList>
    </citation>
    <scope>NUCLEOTIDE SEQUENCE [LARGE SCALE GENOMIC DNA]</scope>
</reference>
<evidence type="ECO:0000313" key="3">
    <source>
        <dbReference type="Proteomes" id="UP000275267"/>
    </source>
</evidence>
<accession>A0A3L6Q128</accession>
<dbReference type="EMBL" id="PQIB02000014">
    <property type="protein sequence ID" value="RLM69685.1"/>
    <property type="molecule type" value="Genomic_DNA"/>
</dbReference>
<sequence>MPRPLCRPYKGVWTRAFDPHQPQPPPLPPQNPSPSGAAARARGRRRATISSLPVANRDAPELRLGTVRSSRVRKSKDLKTQLSSSNTLKKNKITVRSF</sequence>
<feature type="region of interest" description="Disordered" evidence="1">
    <location>
        <begin position="1"/>
        <end position="98"/>
    </location>
</feature>
<feature type="compositionally biased region" description="Basic residues" evidence="1">
    <location>
        <begin position="89"/>
        <end position="98"/>
    </location>
</feature>
<dbReference type="AlphaFoldDB" id="A0A3L6Q128"/>
<proteinExistence type="predicted"/>
<organism evidence="2 3">
    <name type="scientific">Panicum miliaceum</name>
    <name type="common">Proso millet</name>
    <name type="synonym">Broomcorn millet</name>
    <dbReference type="NCBI Taxonomy" id="4540"/>
    <lineage>
        <taxon>Eukaryota</taxon>
        <taxon>Viridiplantae</taxon>
        <taxon>Streptophyta</taxon>
        <taxon>Embryophyta</taxon>
        <taxon>Tracheophyta</taxon>
        <taxon>Spermatophyta</taxon>
        <taxon>Magnoliopsida</taxon>
        <taxon>Liliopsida</taxon>
        <taxon>Poales</taxon>
        <taxon>Poaceae</taxon>
        <taxon>PACMAD clade</taxon>
        <taxon>Panicoideae</taxon>
        <taxon>Panicodae</taxon>
        <taxon>Paniceae</taxon>
        <taxon>Panicinae</taxon>
        <taxon>Panicum</taxon>
        <taxon>Panicum sect. Panicum</taxon>
    </lineage>
</organism>
<feature type="compositionally biased region" description="Pro residues" evidence="1">
    <location>
        <begin position="21"/>
        <end position="32"/>
    </location>
</feature>
<evidence type="ECO:0000313" key="2">
    <source>
        <dbReference type="EMBL" id="RLM69685.1"/>
    </source>
</evidence>
<name>A0A3L6Q128_PANMI</name>
<comment type="caution">
    <text evidence="2">The sequence shown here is derived from an EMBL/GenBank/DDBJ whole genome shotgun (WGS) entry which is preliminary data.</text>
</comment>
<gene>
    <name evidence="2" type="ORF">C2845_PM17G06200</name>
</gene>
<keyword evidence="3" id="KW-1185">Reference proteome</keyword>
<protein>
    <submittedName>
        <fullName evidence="2">Uncharacterized protein</fullName>
    </submittedName>
</protein>
<evidence type="ECO:0000256" key="1">
    <source>
        <dbReference type="SAM" id="MobiDB-lite"/>
    </source>
</evidence>